<reference evidence="1" key="1">
    <citation type="journal article" date="2023" name="Science">
        <title>Genome structures resolve the early diversification of teleost fishes.</title>
        <authorList>
            <person name="Parey E."/>
            <person name="Louis A."/>
            <person name="Montfort J."/>
            <person name="Bouchez O."/>
            <person name="Roques C."/>
            <person name="Iampietro C."/>
            <person name="Lluch J."/>
            <person name="Castinel A."/>
            <person name="Donnadieu C."/>
            <person name="Desvignes T."/>
            <person name="Floi Bucao C."/>
            <person name="Jouanno E."/>
            <person name="Wen M."/>
            <person name="Mejri S."/>
            <person name="Dirks R."/>
            <person name="Jansen H."/>
            <person name="Henkel C."/>
            <person name="Chen W.J."/>
            <person name="Zahm M."/>
            <person name="Cabau C."/>
            <person name="Klopp C."/>
            <person name="Thompson A.W."/>
            <person name="Robinson-Rechavi M."/>
            <person name="Braasch I."/>
            <person name="Lecointre G."/>
            <person name="Bobe J."/>
            <person name="Postlethwait J.H."/>
            <person name="Berthelot C."/>
            <person name="Roest Crollius H."/>
            <person name="Guiguen Y."/>
        </authorList>
    </citation>
    <scope>NUCLEOTIDE SEQUENCE</scope>
    <source>
        <strain evidence="1">WJC10195</strain>
    </source>
</reference>
<evidence type="ECO:0000313" key="1">
    <source>
        <dbReference type="EMBL" id="KAJ8339990.1"/>
    </source>
</evidence>
<gene>
    <name evidence="1" type="ORF">SKAU_G00346230</name>
</gene>
<accession>A0A9Q1IGS0</accession>
<name>A0A9Q1IGS0_SYNKA</name>
<comment type="caution">
    <text evidence="1">The sequence shown here is derived from an EMBL/GenBank/DDBJ whole genome shotgun (WGS) entry which is preliminary data.</text>
</comment>
<proteinExistence type="predicted"/>
<dbReference type="AlphaFoldDB" id="A0A9Q1IGS0"/>
<sequence length="78" mass="8829">MEHSFGFRGTPASMPICRGRKYVRKQPGSRTDEQAGDYREGLTWCTEPTVEFGGERVKGQGSAHRKLLRGAVWDRLEC</sequence>
<dbReference type="Proteomes" id="UP001152622">
    <property type="component" value="Chromosome 16"/>
</dbReference>
<protein>
    <submittedName>
        <fullName evidence="1">Uncharacterized protein</fullName>
    </submittedName>
</protein>
<keyword evidence="2" id="KW-1185">Reference proteome</keyword>
<organism evidence="1 2">
    <name type="scientific">Synaphobranchus kaupii</name>
    <name type="common">Kaup's arrowtooth eel</name>
    <dbReference type="NCBI Taxonomy" id="118154"/>
    <lineage>
        <taxon>Eukaryota</taxon>
        <taxon>Metazoa</taxon>
        <taxon>Chordata</taxon>
        <taxon>Craniata</taxon>
        <taxon>Vertebrata</taxon>
        <taxon>Euteleostomi</taxon>
        <taxon>Actinopterygii</taxon>
        <taxon>Neopterygii</taxon>
        <taxon>Teleostei</taxon>
        <taxon>Anguilliformes</taxon>
        <taxon>Synaphobranchidae</taxon>
        <taxon>Synaphobranchus</taxon>
    </lineage>
</organism>
<dbReference type="EMBL" id="JAINUF010000016">
    <property type="protein sequence ID" value="KAJ8339990.1"/>
    <property type="molecule type" value="Genomic_DNA"/>
</dbReference>
<evidence type="ECO:0000313" key="2">
    <source>
        <dbReference type="Proteomes" id="UP001152622"/>
    </source>
</evidence>